<proteinExistence type="predicted"/>
<protein>
    <submittedName>
        <fullName evidence="1">Uncharacterized protein</fullName>
    </submittedName>
</protein>
<evidence type="ECO:0000313" key="2">
    <source>
        <dbReference type="Proteomes" id="UP000276133"/>
    </source>
</evidence>
<keyword evidence="2" id="KW-1185">Reference proteome</keyword>
<reference evidence="1 2" key="1">
    <citation type="journal article" date="2018" name="Sci. Rep.">
        <title>Genomic signatures of local adaptation to the degree of environmental predictability in rotifers.</title>
        <authorList>
            <person name="Franch-Gras L."/>
            <person name="Hahn C."/>
            <person name="Garcia-Roger E.M."/>
            <person name="Carmona M.J."/>
            <person name="Serra M."/>
            <person name="Gomez A."/>
        </authorList>
    </citation>
    <scope>NUCLEOTIDE SEQUENCE [LARGE SCALE GENOMIC DNA]</scope>
    <source>
        <strain evidence="1">HYR1</strain>
    </source>
</reference>
<dbReference type="EMBL" id="REGN01000063">
    <property type="protein sequence ID" value="RNA44709.1"/>
    <property type="molecule type" value="Genomic_DNA"/>
</dbReference>
<dbReference type="Proteomes" id="UP000276133">
    <property type="component" value="Unassembled WGS sequence"/>
</dbReference>
<evidence type="ECO:0000313" key="1">
    <source>
        <dbReference type="EMBL" id="RNA44709.1"/>
    </source>
</evidence>
<sequence>MNEGISLVFSLVHCKSIGFTSNEIRKGVRSYWDRLMVYLNESVNFFNLKSNNYLKKIVYLEIVRERLMFINRLAHMFSQISNNIFLKQIGLFAVTKDIFEFKICFKSGSIQYKLIILFSVGYKMEYFGLPKKSLLAQFCQSQHLSKTKYSILPLFTKNQKGFLDALLRRKCELMALMLNEFLTQVTHRSFLGYWDRLMVSNKLIFLSV</sequence>
<accession>A0A3M7T9P6</accession>
<comment type="caution">
    <text evidence="1">The sequence shown here is derived from an EMBL/GenBank/DDBJ whole genome shotgun (WGS) entry which is preliminary data.</text>
</comment>
<organism evidence="1 2">
    <name type="scientific">Brachionus plicatilis</name>
    <name type="common">Marine rotifer</name>
    <name type="synonym">Brachionus muelleri</name>
    <dbReference type="NCBI Taxonomy" id="10195"/>
    <lineage>
        <taxon>Eukaryota</taxon>
        <taxon>Metazoa</taxon>
        <taxon>Spiralia</taxon>
        <taxon>Gnathifera</taxon>
        <taxon>Rotifera</taxon>
        <taxon>Eurotatoria</taxon>
        <taxon>Monogononta</taxon>
        <taxon>Pseudotrocha</taxon>
        <taxon>Ploima</taxon>
        <taxon>Brachionidae</taxon>
        <taxon>Brachionus</taxon>
    </lineage>
</organism>
<gene>
    <name evidence="1" type="ORF">BpHYR1_032240</name>
</gene>
<name>A0A3M7T9P6_BRAPC</name>
<dbReference type="AlphaFoldDB" id="A0A3M7T9P6"/>